<dbReference type="InterPro" id="IPR010905">
    <property type="entry name" value="Glyco_hydro_88"/>
</dbReference>
<dbReference type="Pfam" id="PF07470">
    <property type="entry name" value="Glyco_hydro_88"/>
    <property type="match status" value="1"/>
</dbReference>
<dbReference type="EMBL" id="JBHSAM010000034">
    <property type="protein sequence ID" value="MFC4103149.1"/>
    <property type="molecule type" value="Genomic_DNA"/>
</dbReference>
<dbReference type="InterPro" id="IPR008928">
    <property type="entry name" value="6-hairpin_glycosidase_sf"/>
</dbReference>
<dbReference type="RefSeq" id="WP_377721731.1">
    <property type="nucleotide sequence ID" value="NZ_JBHSAM010000034.1"/>
</dbReference>
<name>A0ABV8KAY1_9BACL</name>
<dbReference type="Proteomes" id="UP001595715">
    <property type="component" value="Unassembled WGS sequence"/>
</dbReference>
<dbReference type="SUPFAM" id="SSF48208">
    <property type="entry name" value="Six-hairpin glycosidases"/>
    <property type="match status" value="1"/>
</dbReference>
<dbReference type="GO" id="GO:0016787">
    <property type="term" value="F:hydrolase activity"/>
    <property type="evidence" value="ECO:0007669"/>
    <property type="project" value="UniProtKB-KW"/>
</dbReference>
<reference evidence="3" key="1">
    <citation type="journal article" date="2019" name="Int. J. Syst. Evol. Microbiol.">
        <title>The Global Catalogue of Microorganisms (GCM) 10K type strain sequencing project: providing services to taxonomists for standard genome sequencing and annotation.</title>
        <authorList>
            <consortium name="The Broad Institute Genomics Platform"/>
            <consortium name="The Broad Institute Genome Sequencing Center for Infectious Disease"/>
            <person name="Wu L."/>
            <person name="Ma J."/>
        </authorList>
    </citation>
    <scope>NUCLEOTIDE SEQUENCE [LARGE SCALE GENOMIC DNA]</scope>
    <source>
        <strain evidence="3">IBRC-M 10987</strain>
    </source>
</reference>
<protein>
    <submittedName>
        <fullName evidence="2">Glycoside hydrolase family 105 protein</fullName>
    </submittedName>
</protein>
<evidence type="ECO:0000256" key="1">
    <source>
        <dbReference type="ARBA" id="ARBA00022801"/>
    </source>
</evidence>
<sequence length="346" mass="38199">MSAKTRELLRRVAAHTMNADETALEQGWATSQFHTWQWGQGVALYGLVQSYETLKDDAILDFIGQWIDGHLERGGIGKSINTTAPLLAAVKLWELTGDARYAEVCDAFADWCLAEAPRADEGAFEHSCTENVYPQEIWADTLFMGGIFLAQWGTLRKRPAYVKEAARQFVLHYRYLADPETGLIHHGYYGKERARKGALWGRGNGWFAAASADVLPLLAGLNAHEIVKRNYIAHLEGVKRTQHESGAWHTVMDDSSTYLETSCTAAFAFALNRGVHRGWLEAGDRALASRAIARLAACVDERGQVLGGSGGTCVMAQGEDYNAIPLSFSYFTQGLAMMAFCSECEF</sequence>
<keyword evidence="3" id="KW-1185">Reference proteome</keyword>
<gene>
    <name evidence="2" type="ORF">ACFOZ8_26365</name>
</gene>
<evidence type="ECO:0000313" key="2">
    <source>
        <dbReference type="EMBL" id="MFC4103149.1"/>
    </source>
</evidence>
<dbReference type="PANTHER" id="PTHR33886:SF8">
    <property type="entry name" value="UNSATURATED RHAMNOGALACTURONAN HYDROLASE (EUROFUNG)"/>
    <property type="match status" value="1"/>
</dbReference>
<keyword evidence="1 2" id="KW-0378">Hydrolase</keyword>
<dbReference type="InterPro" id="IPR052043">
    <property type="entry name" value="PolySaccharide_Degr_Enz"/>
</dbReference>
<dbReference type="PANTHER" id="PTHR33886">
    <property type="entry name" value="UNSATURATED RHAMNOGALACTURONAN HYDROLASE (EUROFUNG)"/>
    <property type="match status" value="1"/>
</dbReference>
<dbReference type="InterPro" id="IPR012341">
    <property type="entry name" value="6hp_glycosidase-like_sf"/>
</dbReference>
<organism evidence="2 3">
    <name type="scientific">Paenibacillus xanthanilyticus</name>
    <dbReference type="NCBI Taxonomy" id="1783531"/>
    <lineage>
        <taxon>Bacteria</taxon>
        <taxon>Bacillati</taxon>
        <taxon>Bacillota</taxon>
        <taxon>Bacilli</taxon>
        <taxon>Bacillales</taxon>
        <taxon>Paenibacillaceae</taxon>
        <taxon>Paenibacillus</taxon>
    </lineage>
</organism>
<evidence type="ECO:0000313" key="3">
    <source>
        <dbReference type="Proteomes" id="UP001595715"/>
    </source>
</evidence>
<accession>A0ABV8KAY1</accession>
<comment type="caution">
    <text evidence="2">The sequence shown here is derived from an EMBL/GenBank/DDBJ whole genome shotgun (WGS) entry which is preliminary data.</text>
</comment>
<proteinExistence type="predicted"/>
<dbReference type="Gene3D" id="1.50.10.10">
    <property type="match status" value="1"/>
</dbReference>